<dbReference type="Pfam" id="PF03100">
    <property type="entry name" value="CcmE"/>
    <property type="match status" value="1"/>
</dbReference>
<dbReference type="GO" id="GO:0017003">
    <property type="term" value="P:protein-heme linkage"/>
    <property type="evidence" value="ECO:0007669"/>
    <property type="project" value="InterPro"/>
</dbReference>
<dbReference type="Proteomes" id="UP000030661">
    <property type="component" value="Unassembled WGS sequence"/>
</dbReference>
<dbReference type="GO" id="GO:0005886">
    <property type="term" value="C:plasma membrane"/>
    <property type="evidence" value="ECO:0007669"/>
    <property type="project" value="InterPro"/>
</dbReference>
<accession>A0A081BVE6</accession>
<evidence type="ECO:0000256" key="2">
    <source>
        <dbReference type="ARBA" id="ARBA00022617"/>
    </source>
</evidence>
<dbReference type="STRING" id="1499967.U27_03263"/>
<evidence type="ECO:0000256" key="6">
    <source>
        <dbReference type="ARBA" id="ARBA00022968"/>
    </source>
</evidence>
<dbReference type="InterPro" id="IPR004329">
    <property type="entry name" value="CcmE"/>
</dbReference>
<keyword evidence="4" id="KW-0479">Metal-binding</keyword>
<dbReference type="EMBL" id="DF820464">
    <property type="protein sequence ID" value="GAK56301.1"/>
    <property type="molecule type" value="Genomic_DNA"/>
</dbReference>
<evidence type="ECO:0000313" key="10">
    <source>
        <dbReference type="EMBL" id="GAK56301.1"/>
    </source>
</evidence>
<dbReference type="GO" id="GO:0020037">
    <property type="term" value="F:heme binding"/>
    <property type="evidence" value="ECO:0007669"/>
    <property type="project" value="InterPro"/>
</dbReference>
<evidence type="ECO:0000256" key="9">
    <source>
        <dbReference type="ARBA" id="ARBA00023136"/>
    </source>
</evidence>
<dbReference type="SUPFAM" id="SSF82093">
    <property type="entry name" value="Heme chaperone CcmE"/>
    <property type="match status" value="1"/>
</dbReference>
<keyword evidence="2" id="KW-0349">Heme</keyword>
<evidence type="ECO:0000256" key="8">
    <source>
        <dbReference type="ARBA" id="ARBA00023004"/>
    </source>
</evidence>
<gene>
    <name evidence="10" type="ORF">U27_03263</name>
</gene>
<keyword evidence="11" id="KW-1185">Reference proteome</keyword>
<dbReference type="InterPro" id="IPR036127">
    <property type="entry name" value="CcmE-like_sf"/>
</dbReference>
<dbReference type="AlphaFoldDB" id="A0A081BVE6"/>
<dbReference type="PANTHER" id="PTHR34128:SF2">
    <property type="entry name" value="CYTOCHROME C-TYPE BIOGENESIS PROTEIN CCME HOMOLOG, MITOCHONDRIAL"/>
    <property type="match status" value="1"/>
</dbReference>
<evidence type="ECO:0000256" key="1">
    <source>
        <dbReference type="ARBA" id="ARBA00004370"/>
    </source>
</evidence>
<dbReference type="Gene3D" id="2.40.50.140">
    <property type="entry name" value="Nucleic acid-binding proteins"/>
    <property type="match status" value="1"/>
</dbReference>
<evidence type="ECO:0000256" key="7">
    <source>
        <dbReference type="ARBA" id="ARBA00022989"/>
    </source>
</evidence>
<dbReference type="InterPro" id="IPR012340">
    <property type="entry name" value="NA-bd_OB-fold"/>
</dbReference>
<keyword evidence="3" id="KW-0812">Transmembrane</keyword>
<sequence>MNANPTKLFLGGLLVALGIGFLLYASFQDSAMYYLTVDEFLAQHPTQKETGMRIAGIVVPGSIQRQNDMQNITFIIRGRSEQSTMSVSYKGVVPDIFRDGASIVLEGSYNAEKQFFHAITLMTSCPSKYEAKLK</sequence>
<comment type="subcellular location">
    <subcellularLocation>
        <location evidence="1">Membrane</location>
    </subcellularLocation>
</comment>
<reference evidence="10" key="1">
    <citation type="journal article" date="2015" name="PeerJ">
        <title>First genomic representation of candidate bacterial phylum KSB3 points to enhanced environmental sensing as a trigger of wastewater bulking.</title>
        <authorList>
            <person name="Sekiguchi Y."/>
            <person name="Ohashi A."/>
            <person name="Parks D.H."/>
            <person name="Yamauchi T."/>
            <person name="Tyson G.W."/>
            <person name="Hugenholtz P."/>
        </authorList>
    </citation>
    <scope>NUCLEOTIDE SEQUENCE [LARGE SCALE GENOMIC DNA]</scope>
</reference>
<dbReference type="HOGENOM" id="CLU_079503_1_1_0"/>
<proteinExistence type="predicted"/>
<evidence type="ECO:0000256" key="3">
    <source>
        <dbReference type="ARBA" id="ARBA00022692"/>
    </source>
</evidence>
<keyword evidence="6" id="KW-0735">Signal-anchor</keyword>
<protein>
    <submittedName>
        <fullName evidence="10">CcmE/CycJ protein</fullName>
    </submittedName>
</protein>
<keyword evidence="5" id="KW-0201">Cytochrome c-type biogenesis</keyword>
<dbReference type="PANTHER" id="PTHR34128">
    <property type="entry name" value="CYTOCHROME C-TYPE BIOGENESIS PROTEIN CCME HOMOLOG, MITOCHONDRIAL"/>
    <property type="match status" value="1"/>
</dbReference>
<organism evidence="10">
    <name type="scientific">Vecturithrix granuli</name>
    <dbReference type="NCBI Taxonomy" id="1499967"/>
    <lineage>
        <taxon>Bacteria</taxon>
        <taxon>Candidatus Moduliflexota</taxon>
        <taxon>Candidatus Vecturitrichia</taxon>
        <taxon>Candidatus Vecturitrichales</taxon>
        <taxon>Candidatus Vecturitrichaceae</taxon>
        <taxon>Candidatus Vecturithrix</taxon>
    </lineage>
</organism>
<evidence type="ECO:0000256" key="5">
    <source>
        <dbReference type="ARBA" id="ARBA00022748"/>
    </source>
</evidence>
<dbReference type="GO" id="GO:0017004">
    <property type="term" value="P:cytochrome complex assembly"/>
    <property type="evidence" value="ECO:0007669"/>
    <property type="project" value="UniProtKB-KW"/>
</dbReference>
<keyword evidence="7" id="KW-1133">Transmembrane helix</keyword>
<evidence type="ECO:0000313" key="11">
    <source>
        <dbReference type="Proteomes" id="UP000030661"/>
    </source>
</evidence>
<dbReference type="GO" id="GO:0046872">
    <property type="term" value="F:metal ion binding"/>
    <property type="evidence" value="ECO:0007669"/>
    <property type="project" value="UniProtKB-KW"/>
</dbReference>
<evidence type="ECO:0000256" key="4">
    <source>
        <dbReference type="ARBA" id="ARBA00022723"/>
    </source>
</evidence>
<name>A0A081BVE6_VECG1</name>
<keyword evidence="8" id="KW-0408">Iron</keyword>
<dbReference type="eggNOG" id="COG2332">
    <property type="taxonomic scope" value="Bacteria"/>
</dbReference>
<keyword evidence="9" id="KW-0472">Membrane</keyword>